<dbReference type="RefSeq" id="WP_075869644.1">
    <property type="nucleotide sequence ID" value="NZ_CALYQA010000005.1"/>
</dbReference>
<feature type="compositionally biased region" description="Basic and acidic residues" evidence="1">
    <location>
        <begin position="179"/>
        <end position="206"/>
    </location>
</feature>
<dbReference type="AlphaFoldDB" id="A0A1R0FBZ3"/>
<keyword evidence="4" id="KW-1185">Reference proteome</keyword>
<evidence type="ECO:0000313" key="4">
    <source>
        <dbReference type="Proteomes" id="UP000187344"/>
    </source>
</evidence>
<proteinExistence type="predicted"/>
<dbReference type="EMBL" id="LXYT01000001">
    <property type="protein sequence ID" value="OLY44523.1"/>
    <property type="molecule type" value="Genomic_DNA"/>
</dbReference>
<feature type="signal peptide" evidence="2">
    <location>
        <begin position="1"/>
        <end position="20"/>
    </location>
</feature>
<feature type="region of interest" description="Disordered" evidence="1">
    <location>
        <begin position="30"/>
        <end position="94"/>
    </location>
</feature>
<dbReference type="OrthoDB" id="5936191at2"/>
<feature type="chain" id="PRO_5012118986" evidence="2">
    <location>
        <begin position="21"/>
        <end position="465"/>
    </location>
</feature>
<feature type="compositionally biased region" description="Low complexity" evidence="1">
    <location>
        <begin position="30"/>
        <end position="62"/>
    </location>
</feature>
<name>A0A1R0FBZ3_9HYPH</name>
<dbReference type="Proteomes" id="UP000187344">
    <property type="component" value="Unassembled WGS sequence"/>
</dbReference>
<keyword evidence="2" id="KW-0732">Signal</keyword>
<organism evidence="3 4">
    <name type="scientific">Bartonella apis</name>
    <dbReference type="NCBI Taxonomy" id="1686310"/>
    <lineage>
        <taxon>Bacteria</taxon>
        <taxon>Pseudomonadati</taxon>
        <taxon>Pseudomonadota</taxon>
        <taxon>Alphaproteobacteria</taxon>
        <taxon>Hyphomicrobiales</taxon>
        <taxon>Bartonellaceae</taxon>
        <taxon>Bartonella</taxon>
    </lineage>
</organism>
<evidence type="ECO:0000313" key="3">
    <source>
        <dbReference type="EMBL" id="OLY44523.1"/>
    </source>
</evidence>
<protein>
    <submittedName>
        <fullName evidence="3">Uncharacterized protein</fullName>
    </submittedName>
</protein>
<feature type="region of interest" description="Disordered" evidence="1">
    <location>
        <begin position="177"/>
        <end position="218"/>
    </location>
</feature>
<feature type="compositionally biased region" description="Polar residues" evidence="1">
    <location>
        <begin position="66"/>
        <end position="83"/>
    </location>
</feature>
<evidence type="ECO:0000256" key="2">
    <source>
        <dbReference type="SAM" id="SignalP"/>
    </source>
</evidence>
<sequence>MKPVVAAFIMCLTLCSFAFAQEGQKNDKTSTAPAQATATAPTESATTTAPAVATKTTAPVDATKVEGNQQPENPSPAQNTPTEPSGKPMTFALHTSNQGQCPTCRWISAEGNIVPDTPASFNRFLEENKLADPLSTPDGLLISFHSNGGDILAAIALGREIRKHNFDTTVGNTIVNPLESEKLANQNDDKSADKAESKADDKDKTENNSASETQEVKTVSERIDGICREACIWAFLGGRARNVNNGKLELRTYRPPLDGAGTTSGQEVSVRQQQLADIAYIADYSEEMGFNPVIAFLNWDNADSHIFSSDEIRNYSIDFSPDVIGQWQLAPINETLVAIASSNDKKTSARLYCDSHKTMFLEISGPTRYSAENYQNYQQTVQTLQIWGMSVGINQVQANLSEGRVVYTIELPKSPLQDWHVDAPFLKGDNVAEPLKGIFNIEFSDMPGLKQAARFVMNNCPSTSR</sequence>
<accession>A0A1R0FBZ3</accession>
<evidence type="ECO:0000256" key="1">
    <source>
        <dbReference type="SAM" id="MobiDB-lite"/>
    </source>
</evidence>
<gene>
    <name evidence="3" type="ORF">PEB0149_019930</name>
</gene>
<comment type="caution">
    <text evidence="3">The sequence shown here is derived from an EMBL/GenBank/DDBJ whole genome shotgun (WGS) entry which is preliminary data.</text>
</comment>
<reference evidence="3 4" key="1">
    <citation type="submission" date="2016-12" db="EMBL/GenBank/DDBJ databases">
        <title>Comparative genomics of Bartonella apis.</title>
        <authorList>
            <person name="Engel P."/>
        </authorList>
    </citation>
    <scope>NUCLEOTIDE SEQUENCE [LARGE SCALE GENOMIC DNA]</scope>
    <source>
        <strain evidence="3 4">PEB0149</strain>
    </source>
</reference>